<dbReference type="GeneID" id="97306770"/>
<proteinExistence type="predicted"/>
<keyword evidence="1" id="KW-0472">Membrane</keyword>
<keyword evidence="1" id="KW-1133">Transmembrane helix</keyword>
<dbReference type="EMBL" id="SNVI01000002">
    <property type="protein sequence ID" value="TFE40543.1"/>
    <property type="molecule type" value="Genomic_DNA"/>
</dbReference>
<dbReference type="Pfam" id="PF03817">
    <property type="entry name" value="MadL"/>
    <property type="match status" value="1"/>
</dbReference>
<protein>
    <submittedName>
        <fullName evidence="2">Malonate transporter subunit MadL</fullName>
    </submittedName>
</protein>
<accession>A0A4Y8MTA9</accession>
<name>A0A4Y8MTA9_9BURK</name>
<sequence>MIIYGTALLAFCHLAGLFLGDLLGVAIGVKTNVGGVGIAMLLLIFLRLYLHKKGLLPKETEAGVAFWGAMYIPVVVAMAANQNVVAAIKGGPVALLSAFAAAAVCACCIGVLTRTGRDSTSFVNAPQLEEI</sequence>
<dbReference type="NCBIfam" id="TIGR00807">
    <property type="entry name" value="malonate_madL"/>
    <property type="match status" value="1"/>
</dbReference>
<keyword evidence="1" id="KW-0812">Transmembrane</keyword>
<dbReference type="Proteomes" id="UP000297385">
    <property type="component" value="Unassembled WGS sequence"/>
</dbReference>
<organism evidence="2 3">
    <name type="scientific">Paraburkholderia dipogonis</name>
    <dbReference type="NCBI Taxonomy" id="1211383"/>
    <lineage>
        <taxon>Bacteria</taxon>
        <taxon>Pseudomonadati</taxon>
        <taxon>Pseudomonadota</taxon>
        <taxon>Betaproteobacteria</taxon>
        <taxon>Burkholderiales</taxon>
        <taxon>Burkholderiaceae</taxon>
        <taxon>Paraburkholderia</taxon>
    </lineage>
</organism>
<gene>
    <name evidence="2" type="primary">madL</name>
    <name evidence="2" type="ORF">E2553_27840</name>
</gene>
<reference evidence="2 3" key="1">
    <citation type="submission" date="2019-03" db="EMBL/GenBank/DDBJ databases">
        <title>Complete Genome Sequence of Paraburkholderia dipogonis ICMP 19430T, a Nitrogen-fixing Symbiont of the South African Invasive Legume Dipogon lignosus in New Zealand.</title>
        <authorList>
            <person name="De Meyer S.E."/>
        </authorList>
    </citation>
    <scope>NUCLEOTIDE SEQUENCE [LARGE SCALE GENOMIC DNA]</scope>
    <source>
        <strain evidence="2 3">ICMP 19430</strain>
    </source>
</reference>
<feature type="transmembrane region" description="Helical" evidence="1">
    <location>
        <begin position="33"/>
        <end position="50"/>
    </location>
</feature>
<feature type="transmembrane region" description="Helical" evidence="1">
    <location>
        <begin position="62"/>
        <end position="80"/>
    </location>
</feature>
<feature type="transmembrane region" description="Helical" evidence="1">
    <location>
        <begin position="7"/>
        <end position="27"/>
    </location>
</feature>
<dbReference type="InterPro" id="IPR004690">
    <property type="entry name" value="Maln_transptMadL"/>
</dbReference>
<comment type="caution">
    <text evidence="2">The sequence shown here is derived from an EMBL/GenBank/DDBJ whole genome shotgun (WGS) entry which is preliminary data.</text>
</comment>
<dbReference type="GO" id="GO:0016020">
    <property type="term" value="C:membrane"/>
    <property type="evidence" value="ECO:0007669"/>
    <property type="project" value="InterPro"/>
</dbReference>
<dbReference type="AlphaFoldDB" id="A0A4Y8MTA9"/>
<evidence type="ECO:0000256" key="1">
    <source>
        <dbReference type="SAM" id="Phobius"/>
    </source>
</evidence>
<evidence type="ECO:0000313" key="2">
    <source>
        <dbReference type="EMBL" id="TFE40543.1"/>
    </source>
</evidence>
<feature type="transmembrane region" description="Helical" evidence="1">
    <location>
        <begin position="92"/>
        <end position="112"/>
    </location>
</feature>
<evidence type="ECO:0000313" key="3">
    <source>
        <dbReference type="Proteomes" id="UP000297385"/>
    </source>
</evidence>
<dbReference type="RefSeq" id="WP_134462761.1">
    <property type="nucleotide sequence ID" value="NZ_JBHMFL010000025.1"/>
</dbReference>